<feature type="domain" description="Reverse transcriptase Ty1/copia-type" evidence="3">
    <location>
        <begin position="305"/>
        <end position="364"/>
    </location>
</feature>
<evidence type="ECO:0000256" key="2">
    <source>
        <dbReference type="ARBA" id="ARBA00022801"/>
    </source>
</evidence>
<dbReference type="Proteomes" id="UP000188268">
    <property type="component" value="Unassembled WGS sequence"/>
</dbReference>
<feature type="domain" description="Retroviral polymerase SH3-like" evidence="4">
    <location>
        <begin position="61"/>
        <end position="114"/>
    </location>
</feature>
<dbReference type="OrthoDB" id="1000646at2759"/>
<sequence length="375" mass="41364">MVEPGLLYHAKLPSKFWTLAFQTDVYLINMLSTHVLNNHSPFQLLFKPYLNYSKLRVFGYLCYPWLRPYSKNKLDFVGYSDHQSAYKCFDFTANKFYTSRHVVFVENEFSFPSSSIASDLRHKDSSFLSVSPNLIQLQTSPTSSMQQAPQLLAPNVSAQPLVSSSLDFPTVNSSPVFLAIIDSLDFPVASTDMAPSLPTASHSAPSDTAADCGNSSMIGSAKNIVLASSTVGTAKGHVIVHKHVANAHPMKTRSKDIIFKPKSVQLTTKHPLSVPLEPTSVSQALKEESWRKAMSEELNALLRNGTWELAPPTSSQNVIGCKWVFKLKRNPDVSISRHKAKSVAKGFNQRPGVDFSETFSPVVKPTTTSSLFGCT</sequence>
<keyword evidence="2" id="KW-0378">Hydrolase</keyword>
<dbReference type="InterPro" id="IPR013103">
    <property type="entry name" value="RVT_2"/>
</dbReference>
<comment type="caution">
    <text evidence="5">The sequence shown here is derived from an EMBL/GenBank/DDBJ whole genome shotgun (WGS) entry which is preliminary data.</text>
</comment>
<protein>
    <submittedName>
        <fullName evidence="5">Reverse transcriptase, RNA-dependent DNA polymerase</fullName>
    </submittedName>
</protein>
<evidence type="ECO:0000256" key="1">
    <source>
        <dbReference type="ARBA" id="ARBA00022723"/>
    </source>
</evidence>
<dbReference type="PANTHER" id="PTHR42648:SF26">
    <property type="entry name" value="INTEGRASE CATALYTIC DOMAIN-CONTAINING PROTEIN"/>
    <property type="match status" value="1"/>
</dbReference>
<dbReference type="Pfam" id="PF25597">
    <property type="entry name" value="SH3_retrovirus"/>
    <property type="match status" value="1"/>
</dbReference>
<dbReference type="InterPro" id="IPR057670">
    <property type="entry name" value="SH3_retrovirus"/>
</dbReference>
<dbReference type="GO" id="GO:0016787">
    <property type="term" value="F:hydrolase activity"/>
    <property type="evidence" value="ECO:0007669"/>
    <property type="project" value="UniProtKB-KW"/>
</dbReference>
<gene>
    <name evidence="5" type="ORF">CCACVL1_23621</name>
</gene>
<dbReference type="Gramene" id="OMO61286">
    <property type="protein sequence ID" value="OMO61286"/>
    <property type="gene ID" value="CCACVL1_23621"/>
</dbReference>
<accession>A0A1R3GTB0</accession>
<dbReference type="STRING" id="210143.A0A1R3GTB0"/>
<keyword evidence="5" id="KW-0695">RNA-directed DNA polymerase</keyword>
<dbReference type="OMA" id="LIANCTW"/>
<dbReference type="InterPro" id="IPR039537">
    <property type="entry name" value="Retrotran_Ty1/copia-like"/>
</dbReference>
<keyword evidence="5" id="KW-0548">Nucleotidyltransferase</keyword>
<dbReference type="GO" id="GO:0046872">
    <property type="term" value="F:metal ion binding"/>
    <property type="evidence" value="ECO:0007669"/>
    <property type="project" value="UniProtKB-KW"/>
</dbReference>
<dbReference type="Pfam" id="PF07727">
    <property type="entry name" value="RVT_2"/>
    <property type="match status" value="1"/>
</dbReference>
<evidence type="ECO:0000259" key="4">
    <source>
        <dbReference type="Pfam" id="PF25597"/>
    </source>
</evidence>
<organism evidence="5 6">
    <name type="scientific">Corchorus capsularis</name>
    <name type="common">Jute</name>
    <dbReference type="NCBI Taxonomy" id="210143"/>
    <lineage>
        <taxon>Eukaryota</taxon>
        <taxon>Viridiplantae</taxon>
        <taxon>Streptophyta</taxon>
        <taxon>Embryophyta</taxon>
        <taxon>Tracheophyta</taxon>
        <taxon>Spermatophyta</taxon>
        <taxon>Magnoliopsida</taxon>
        <taxon>eudicotyledons</taxon>
        <taxon>Gunneridae</taxon>
        <taxon>Pentapetalae</taxon>
        <taxon>rosids</taxon>
        <taxon>malvids</taxon>
        <taxon>Malvales</taxon>
        <taxon>Malvaceae</taxon>
        <taxon>Grewioideae</taxon>
        <taxon>Apeibeae</taxon>
        <taxon>Corchorus</taxon>
    </lineage>
</organism>
<keyword evidence="6" id="KW-1185">Reference proteome</keyword>
<reference evidence="5 6" key="1">
    <citation type="submission" date="2013-09" db="EMBL/GenBank/DDBJ databases">
        <title>Corchorus capsularis genome sequencing.</title>
        <authorList>
            <person name="Alam M."/>
            <person name="Haque M.S."/>
            <person name="Islam M.S."/>
            <person name="Emdad E.M."/>
            <person name="Islam M.M."/>
            <person name="Ahmed B."/>
            <person name="Halim A."/>
            <person name="Hossen Q.M.M."/>
            <person name="Hossain M.Z."/>
            <person name="Ahmed R."/>
            <person name="Khan M.M."/>
            <person name="Islam R."/>
            <person name="Rashid M.M."/>
            <person name="Khan S.A."/>
            <person name="Rahman M.S."/>
            <person name="Alam M."/>
        </authorList>
    </citation>
    <scope>NUCLEOTIDE SEQUENCE [LARGE SCALE GENOMIC DNA]</scope>
    <source>
        <strain evidence="6">cv. CVL-1</strain>
        <tissue evidence="5">Whole seedling</tissue>
    </source>
</reference>
<name>A0A1R3GTB0_COCAP</name>
<keyword evidence="1" id="KW-0479">Metal-binding</keyword>
<evidence type="ECO:0000259" key="3">
    <source>
        <dbReference type="Pfam" id="PF07727"/>
    </source>
</evidence>
<evidence type="ECO:0000313" key="6">
    <source>
        <dbReference type="Proteomes" id="UP000188268"/>
    </source>
</evidence>
<dbReference type="PANTHER" id="PTHR42648">
    <property type="entry name" value="TRANSPOSASE, PUTATIVE-RELATED"/>
    <property type="match status" value="1"/>
</dbReference>
<evidence type="ECO:0000313" key="5">
    <source>
        <dbReference type="EMBL" id="OMO61286.1"/>
    </source>
</evidence>
<dbReference type="EMBL" id="AWWV01013521">
    <property type="protein sequence ID" value="OMO61286.1"/>
    <property type="molecule type" value="Genomic_DNA"/>
</dbReference>
<proteinExistence type="predicted"/>
<dbReference type="AlphaFoldDB" id="A0A1R3GTB0"/>
<keyword evidence="5" id="KW-0808">Transferase</keyword>
<dbReference type="GO" id="GO:0003964">
    <property type="term" value="F:RNA-directed DNA polymerase activity"/>
    <property type="evidence" value="ECO:0007669"/>
    <property type="project" value="UniProtKB-KW"/>
</dbReference>